<protein>
    <submittedName>
        <fullName evidence="2">Uncharacterized protein</fullName>
    </submittedName>
</protein>
<name>A0AA40G9M9_9HYME</name>
<accession>A0AA40G9M9</accession>
<dbReference type="AlphaFoldDB" id="A0AA40G9M9"/>
<keyword evidence="3" id="KW-1185">Reference proteome</keyword>
<evidence type="ECO:0000256" key="1">
    <source>
        <dbReference type="SAM" id="MobiDB-lite"/>
    </source>
</evidence>
<sequence length="101" mass="11679">MRIEKVNAKAGEGKRVDKEGKTRRHKRPGETRRLPTVEFLLDTSFPRVRQLTTARRSVFGRSLKFAGLVCRGLRESRRDDEEEARRGEEEGRGESKVPQEN</sequence>
<gene>
    <name evidence="2" type="ORF">K0M31_011487</name>
</gene>
<comment type="caution">
    <text evidence="2">The sequence shown here is derived from an EMBL/GenBank/DDBJ whole genome shotgun (WGS) entry which is preliminary data.</text>
</comment>
<reference evidence="2" key="1">
    <citation type="submission" date="2021-10" db="EMBL/GenBank/DDBJ databases">
        <title>Melipona bicolor Genome sequencing and assembly.</title>
        <authorList>
            <person name="Araujo N.S."/>
            <person name="Arias M.C."/>
        </authorList>
    </citation>
    <scope>NUCLEOTIDE SEQUENCE</scope>
    <source>
        <strain evidence="2">USP_2M_L1-L4_2017</strain>
        <tissue evidence="2">Whole body</tissue>
    </source>
</reference>
<feature type="compositionally biased region" description="Basic and acidic residues" evidence="1">
    <location>
        <begin position="1"/>
        <end position="20"/>
    </location>
</feature>
<feature type="region of interest" description="Disordered" evidence="1">
    <location>
        <begin position="1"/>
        <end position="34"/>
    </location>
</feature>
<organism evidence="2 3">
    <name type="scientific">Melipona bicolor</name>
    <dbReference type="NCBI Taxonomy" id="60889"/>
    <lineage>
        <taxon>Eukaryota</taxon>
        <taxon>Metazoa</taxon>
        <taxon>Ecdysozoa</taxon>
        <taxon>Arthropoda</taxon>
        <taxon>Hexapoda</taxon>
        <taxon>Insecta</taxon>
        <taxon>Pterygota</taxon>
        <taxon>Neoptera</taxon>
        <taxon>Endopterygota</taxon>
        <taxon>Hymenoptera</taxon>
        <taxon>Apocrita</taxon>
        <taxon>Aculeata</taxon>
        <taxon>Apoidea</taxon>
        <taxon>Anthophila</taxon>
        <taxon>Apidae</taxon>
        <taxon>Melipona</taxon>
    </lineage>
</organism>
<evidence type="ECO:0000313" key="2">
    <source>
        <dbReference type="EMBL" id="KAK1133693.1"/>
    </source>
</evidence>
<dbReference type="Proteomes" id="UP001177670">
    <property type="component" value="Unassembled WGS sequence"/>
</dbReference>
<evidence type="ECO:0000313" key="3">
    <source>
        <dbReference type="Proteomes" id="UP001177670"/>
    </source>
</evidence>
<dbReference type="EMBL" id="JAHYIQ010000003">
    <property type="protein sequence ID" value="KAK1133693.1"/>
    <property type="molecule type" value="Genomic_DNA"/>
</dbReference>
<feature type="region of interest" description="Disordered" evidence="1">
    <location>
        <begin position="75"/>
        <end position="101"/>
    </location>
</feature>
<proteinExistence type="predicted"/>